<evidence type="ECO:0000313" key="6">
    <source>
        <dbReference type="EMBL" id="RCW75477.1"/>
    </source>
</evidence>
<evidence type="ECO:0000256" key="4">
    <source>
        <dbReference type="ARBA" id="ARBA00022970"/>
    </source>
</evidence>
<dbReference type="PANTHER" id="PTHR30483">
    <property type="entry name" value="LEUCINE-SPECIFIC-BINDING PROTEIN"/>
    <property type="match status" value="1"/>
</dbReference>
<dbReference type="GO" id="GO:0006865">
    <property type="term" value="P:amino acid transport"/>
    <property type="evidence" value="ECO:0007669"/>
    <property type="project" value="UniProtKB-KW"/>
</dbReference>
<dbReference type="Gene3D" id="3.40.50.2300">
    <property type="match status" value="2"/>
</dbReference>
<comment type="similarity">
    <text evidence="1">Belongs to the leucine-binding protein family.</text>
</comment>
<keyword evidence="2" id="KW-0813">Transport</keyword>
<feature type="domain" description="Leucine-binding protein" evidence="5">
    <location>
        <begin position="34"/>
        <end position="351"/>
    </location>
</feature>
<gene>
    <name evidence="6" type="ORF">DES41_10169</name>
</gene>
<dbReference type="InterPro" id="IPR000709">
    <property type="entry name" value="Leu_Ile_Val-bd"/>
</dbReference>
<dbReference type="InterPro" id="IPR028081">
    <property type="entry name" value="Leu-bd"/>
</dbReference>
<keyword evidence="4" id="KW-0029">Amino-acid transport</keyword>
<sequence length="375" mass="39640">MAIGTATGASRRAWLAAAVASAGLLPGCGRQRAVRVGVLLDLSGRFGRLNEDGANGVLLGVEQANQAGGVQGRRLDMLVRDTRGIAGQADAAAAALLAEGVDLVIGPFSSMVAGRIAPLFDAARVVLLCPISTDMALTGRDDHLLRLNRSTRDSAIDYAWWLHGRGLRRLALATDTRSQAGNAWRGLLRDAFAQLGGKVVADAEFGASAQPTVHALVRQLLTARPDGLVFACSGVDAARLAQQALKLGAGLPMAAPDWADTPALFEVGGRAVEGMLVASASDVGDTSERYLAFHRAYGKRFGTLPSYRSIAAHDAVSVLVQALQRAAPDEPLRDAILRCGPYQGVQQSIVFDRYGNANRQAFHRIVRNGRFETTP</sequence>
<dbReference type="InterPro" id="IPR028082">
    <property type="entry name" value="Peripla_BP_I"/>
</dbReference>
<comment type="caution">
    <text evidence="6">The sequence shown here is derived from an EMBL/GenBank/DDBJ whole genome shotgun (WGS) entry which is preliminary data.</text>
</comment>
<reference evidence="6 7" key="1">
    <citation type="submission" date="2018-07" db="EMBL/GenBank/DDBJ databases">
        <title>Genomic Encyclopedia of Type Strains, Phase IV (KMG-IV): sequencing the most valuable type-strain genomes for metagenomic binning, comparative biology and taxonomic classification.</title>
        <authorList>
            <person name="Goeker M."/>
        </authorList>
    </citation>
    <scope>NUCLEOTIDE SEQUENCE [LARGE SCALE GENOMIC DNA]</scope>
    <source>
        <strain evidence="6 7">DSM 21634</strain>
    </source>
</reference>
<dbReference type="RefSeq" id="WP_170168054.1">
    <property type="nucleotide sequence ID" value="NZ_QPJK01000001.1"/>
</dbReference>
<dbReference type="Proteomes" id="UP000252884">
    <property type="component" value="Unassembled WGS sequence"/>
</dbReference>
<protein>
    <submittedName>
        <fullName evidence="6">Amino acid/amide ABC transporter substrate-binding protein (HAAT family)</fullName>
    </submittedName>
</protein>
<organism evidence="6 7">
    <name type="scientific">Pseudorhodoferax soli</name>
    <dbReference type="NCBI Taxonomy" id="545864"/>
    <lineage>
        <taxon>Bacteria</taxon>
        <taxon>Pseudomonadati</taxon>
        <taxon>Pseudomonadota</taxon>
        <taxon>Betaproteobacteria</taxon>
        <taxon>Burkholderiales</taxon>
        <taxon>Comamonadaceae</taxon>
    </lineage>
</organism>
<evidence type="ECO:0000313" key="7">
    <source>
        <dbReference type="Proteomes" id="UP000252884"/>
    </source>
</evidence>
<evidence type="ECO:0000256" key="3">
    <source>
        <dbReference type="ARBA" id="ARBA00022729"/>
    </source>
</evidence>
<dbReference type="Pfam" id="PF13458">
    <property type="entry name" value="Peripla_BP_6"/>
    <property type="match status" value="1"/>
</dbReference>
<dbReference type="AlphaFoldDB" id="A0A368Y9H4"/>
<dbReference type="EMBL" id="QPJK01000001">
    <property type="protein sequence ID" value="RCW75477.1"/>
    <property type="molecule type" value="Genomic_DNA"/>
</dbReference>
<accession>A0A368Y9H4</accession>
<keyword evidence="7" id="KW-1185">Reference proteome</keyword>
<keyword evidence="3" id="KW-0732">Signal</keyword>
<evidence type="ECO:0000256" key="2">
    <source>
        <dbReference type="ARBA" id="ARBA00022448"/>
    </source>
</evidence>
<evidence type="ECO:0000259" key="5">
    <source>
        <dbReference type="Pfam" id="PF13458"/>
    </source>
</evidence>
<evidence type="ECO:0000256" key="1">
    <source>
        <dbReference type="ARBA" id="ARBA00010062"/>
    </source>
</evidence>
<dbReference type="InterPro" id="IPR051010">
    <property type="entry name" value="BCAA_transport"/>
</dbReference>
<dbReference type="PRINTS" id="PR00337">
    <property type="entry name" value="LEUILEVALBP"/>
</dbReference>
<proteinExistence type="inferred from homology"/>
<dbReference type="PANTHER" id="PTHR30483:SF6">
    <property type="entry name" value="PERIPLASMIC BINDING PROTEIN OF ABC TRANSPORTER FOR NATURAL AMINO ACIDS"/>
    <property type="match status" value="1"/>
</dbReference>
<dbReference type="SUPFAM" id="SSF53822">
    <property type="entry name" value="Periplasmic binding protein-like I"/>
    <property type="match status" value="1"/>
</dbReference>
<name>A0A368Y9H4_9BURK</name>